<keyword evidence="4" id="KW-1185">Reference proteome</keyword>
<accession>A0ABN8PE88</accession>
<dbReference type="EMBL" id="CALNXK010000062">
    <property type="protein sequence ID" value="CAH3139146.1"/>
    <property type="molecule type" value="Genomic_DNA"/>
</dbReference>
<feature type="coiled-coil region" evidence="1">
    <location>
        <begin position="46"/>
        <end position="77"/>
    </location>
</feature>
<feature type="domain" description="SAP" evidence="2">
    <location>
        <begin position="245"/>
        <end position="279"/>
    </location>
</feature>
<proteinExistence type="predicted"/>
<dbReference type="PROSITE" id="PS50800">
    <property type="entry name" value="SAP"/>
    <property type="match status" value="1"/>
</dbReference>
<evidence type="ECO:0000256" key="1">
    <source>
        <dbReference type="SAM" id="Coils"/>
    </source>
</evidence>
<reference evidence="3 4" key="1">
    <citation type="submission" date="2022-05" db="EMBL/GenBank/DDBJ databases">
        <authorList>
            <consortium name="Genoscope - CEA"/>
            <person name="William W."/>
        </authorList>
    </citation>
    <scope>NUCLEOTIDE SEQUENCE [LARGE SCALE GENOMIC DNA]</scope>
</reference>
<dbReference type="InterPro" id="IPR003034">
    <property type="entry name" value="SAP_dom"/>
</dbReference>
<name>A0ABN8PE88_9CNID</name>
<evidence type="ECO:0000259" key="2">
    <source>
        <dbReference type="PROSITE" id="PS50800"/>
    </source>
</evidence>
<organism evidence="3 4">
    <name type="scientific">Porites lobata</name>
    <dbReference type="NCBI Taxonomy" id="104759"/>
    <lineage>
        <taxon>Eukaryota</taxon>
        <taxon>Metazoa</taxon>
        <taxon>Cnidaria</taxon>
        <taxon>Anthozoa</taxon>
        <taxon>Hexacorallia</taxon>
        <taxon>Scleractinia</taxon>
        <taxon>Fungiina</taxon>
        <taxon>Poritidae</taxon>
        <taxon>Porites</taxon>
    </lineage>
</organism>
<gene>
    <name evidence="3" type="ORF">PLOB_00040457</name>
</gene>
<sequence length="340" mass="39472">MKVKWCREINVQARKIAFEEIRREALMRNKVLLKVRDDGYYNKLTKENLNIELKKIHEEINDNVEEMREKLNKYQHQRHWLLWHVHSTIANYGHMLFCFPELYDPAIHVTRGEMLEKTGKDVDVQATVEGPQLYILGQSKSTAEDQMKCILSRQEDLRDLKNPTETDSGIEVCDIMRFMNGDNPDTEMEDGTQHGGDYGCPGCDGNINSSYDLQYKIQRTYKTLECKRNLVLSRPAGRKGRLHLFKNMKVGELKEELKGRGRSGEGKRKELQKELSGILGRTTRLPALLHPGDVSVEELNLQRYEVLFFEALHCSMNHIKNALQELPHHITDIDSLIKLK</sequence>
<evidence type="ECO:0000313" key="4">
    <source>
        <dbReference type="Proteomes" id="UP001159405"/>
    </source>
</evidence>
<dbReference type="Proteomes" id="UP001159405">
    <property type="component" value="Unassembled WGS sequence"/>
</dbReference>
<evidence type="ECO:0000313" key="3">
    <source>
        <dbReference type="EMBL" id="CAH3139146.1"/>
    </source>
</evidence>
<comment type="caution">
    <text evidence="3">The sequence shown here is derived from an EMBL/GenBank/DDBJ whole genome shotgun (WGS) entry which is preliminary data.</text>
</comment>
<keyword evidence="1" id="KW-0175">Coiled coil</keyword>
<protein>
    <recommendedName>
        <fullName evidence="2">SAP domain-containing protein</fullName>
    </recommendedName>
</protein>